<proteinExistence type="predicted"/>
<evidence type="ECO:0000313" key="2">
    <source>
        <dbReference type="Proteomes" id="UP000192656"/>
    </source>
</evidence>
<accession>A0A1W2EA07</accession>
<reference evidence="1 2" key="1">
    <citation type="submission" date="2017-04" db="EMBL/GenBank/DDBJ databases">
        <authorList>
            <person name="Afonso C.L."/>
            <person name="Miller P.J."/>
            <person name="Scott M.A."/>
            <person name="Spackman E."/>
            <person name="Goraichik I."/>
            <person name="Dimitrov K.M."/>
            <person name="Suarez D.L."/>
            <person name="Swayne D.E."/>
        </authorList>
    </citation>
    <scope>NUCLEOTIDE SEQUENCE [LARGE SCALE GENOMIC DNA]</scope>
    <source>
        <strain evidence="1 2">CGMCC 1.10972</strain>
    </source>
</reference>
<dbReference type="AlphaFoldDB" id="A0A1W2EA07"/>
<dbReference type="STRING" id="937218.SAMN06297251_12318"/>
<evidence type="ECO:0000313" key="1">
    <source>
        <dbReference type="EMBL" id="SMD06613.1"/>
    </source>
</evidence>
<dbReference type="EMBL" id="FWXR01000023">
    <property type="protein sequence ID" value="SMD06613.1"/>
    <property type="molecule type" value="Genomic_DNA"/>
</dbReference>
<dbReference type="OrthoDB" id="9806592at2"/>
<protein>
    <recommendedName>
        <fullName evidence="3">Phage prohead protease, HK97 family</fullName>
    </recommendedName>
</protein>
<keyword evidence="2" id="KW-1185">Reference proteome</keyword>
<dbReference type="RefSeq" id="WP_084412080.1">
    <property type="nucleotide sequence ID" value="NZ_FWXR01000023.1"/>
</dbReference>
<name>A0A1W2EA07_9HYPH</name>
<sequence length="289" mass="30435">MTTTERVPAPKFGRAASISPASYDEAENSVEVIWTTGASVRRRDWRTGNYYNEILDVSPGAVRLERLNGGAPLLDTHQDSECRNVIGTVVPGSAVLRDGKGYARVALSPAPDDASVVGKIRAGIIRNISVGYVIHAVEKTVKDDGSDEDWRVVDWEPHEISAVPIPADAGSHIRGADNDGGSVVVITDPIAAACRARMQALQNALPAIDIVPMGADTMIARARAFGADPERIPDTMARILETALAAVAEAGGDPIEAANLAYGALPRTLDFGANERGAAYGAAFVLAAR</sequence>
<gene>
    <name evidence="1" type="ORF">SAMN06297251_12318</name>
</gene>
<dbReference type="Proteomes" id="UP000192656">
    <property type="component" value="Unassembled WGS sequence"/>
</dbReference>
<organism evidence="1 2">
    <name type="scientific">Fulvimarina manganoxydans</name>
    <dbReference type="NCBI Taxonomy" id="937218"/>
    <lineage>
        <taxon>Bacteria</taxon>
        <taxon>Pseudomonadati</taxon>
        <taxon>Pseudomonadota</taxon>
        <taxon>Alphaproteobacteria</taxon>
        <taxon>Hyphomicrobiales</taxon>
        <taxon>Aurantimonadaceae</taxon>
        <taxon>Fulvimarina</taxon>
    </lineage>
</organism>
<evidence type="ECO:0008006" key="3">
    <source>
        <dbReference type="Google" id="ProtNLM"/>
    </source>
</evidence>